<feature type="region of interest" description="Disordered" evidence="2">
    <location>
        <begin position="344"/>
        <end position="382"/>
    </location>
</feature>
<feature type="compositionally biased region" description="Acidic residues" evidence="2">
    <location>
        <begin position="22"/>
        <end position="33"/>
    </location>
</feature>
<evidence type="ECO:0000313" key="4">
    <source>
        <dbReference type="Proteomes" id="UP001201163"/>
    </source>
</evidence>
<proteinExistence type="predicted"/>
<feature type="compositionally biased region" description="Low complexity" evidence="2">
    <location>
        <begin position="370"/>
        <end position="379"/>
    </location>
</feature>
<keyword evidence="1" id="KW-0175">Coiled coil</keyword>
<gene>
    <name evidence="3" type="ORF">EDB92DRAFT_241638</name>
</gene>
<feature type="region of interest" description="Disordered" evidence="2">
    <location>
        <begin position="19"/>
        <end position="72"/>
    </location>
</feature>
<protein>
    <submittedName>
        <fullName evidence="3">Uncharacterized protein</fullName>
    </submittedName>
</protein>
<accession>A0AAD4LJJ5</accession>
<evidence type="ECO:0000256" key="1">
    <source>
        <dbReference type="SAM" id="Coils"/>
    </source>
</evidence>
<dbReference type="AlphaFoldDB" id="A0AAD4LJJ5"/>
<evidence type="ECO:0000256" key="2">
    <source>
        <dbReference type="SAM" id="MobiDB-lite"/>
    </source>
</evidence>
<feature type="compositionally biased region" description="Basic and acidic residues" evidence="2">
    <location>
        <begin position="54"/>
        <end position="72"/>
    </location>
</feature>
<comment type="caution">
    <text evidence="3">The sequence shown here is derived from an EMBL/GenBank/DDBJ whole genome shotgun (WGS) entry which is preliminary data.</text>
</comment>
<dbReference type="Proteomes" id="UP001201163">
    <property type="component" value="Unassembled WGS sequence"/>
</dbReference>
<name>A0AAD4LJJ5_9AGAM</name>
<dbReference type="EMBL" id="JAKELL010000013">
    <property type="protein sequence ID" value="KAH8994921.1"/>
    <property type="molecule type" value="Genomic_DNA"/>
</dbReference>
<keyword evidence="4" id="KW-1185">Reference proteome</keyword>
<sequence length="553" mass="60787">MNALWNFIASLYQPSVRFEDNYPSDDDQSDDGSYDLPTTAPYYPPMPVPRRPGQRHDRPLSHANDTHRTTDADRLRVKHLETFNNRLQEQVLSLQRQLEHIQADFSSTKMELEHQRSANTLLVSQKGQLSVELAQACAARQAQATEIHKLRTSYAELASSVRTLESSGEELKTLKSFLTKTDDFSGQQIIQAVHDLNTEILQLAAAVSDEFSLGRCAPGSWKESHCDLVRDAIGDGMLALLREGDHENDPTVVQLAIQAWEVWCCQQVLDAFCAGVSPEVDRFLNDIFREMQSSEPQATTSRWRTLTHMYARSALSAYSAPAPAYPGSFPSSSLISPISLPPYPTPGSTANNTPDQRLFALPMPRSRTPSNASASSLDDSSSRGGHINGILAILSLAGCTEERGTHREPLRARFGDAVSHITERAEALARILREGVSSAWFEIVVESPSVAPVARGKGRAGGVWPSCRAFNSAVMENMYAGYGNEACGVLCTVAFGLSVVKRRKGGEVEEERQPSYLDMKGGEAVATRSRAELLESTLLVKPKVLLESVKELL</sequence>
<organism evidence="3 4">
    <name type="scientific">Lactarius akahatsu</name>
    <dbReference type="NCBI Taxonomy" id="416441"/>
    <lineage>
        <taxon>Eukaryota</taxon>
        <taxon>Fungi</taxon>
        <taxon>Dikarya</taxon>
        <taxon>Basidiomycota</taxon>
        <taxon>Agaricomycotina</taxon>
        <taxon>Agaricomycetes</taxon>
        <taxon>Russulales</taxon>
        <taxon>Russulaceae</taxon>
        <taxon>Lactarius</taxon>
    </lineage>
</organism>
<evidence type="ECO:0000313" key="3">
    <source>
        <dbReference type="EMBL" id="KAH8994921.1"/>
    </source>
</evidence>
<reference evidence="3" key="1">
    <citation type="submission" date="2022-01" db="EMBL/GenBank/DDBJ databases">
        <title>Comparative genomics reveals a dynamic genome evolution in the ectomycorrhizal milk-cap (Lactarius) mushrooms.</title>
        <authorList>
            <consortium name="DOE Joint Genome Institute"/>
            <person name="Lebreton A."/>
            <person name="Tang N."/>
            <person name="Kuo A."/>
            <person name="LaButti K."/>
            <person name="Drula E."/>
            <person name="Barry K."/>
            <person name="Clum A."/>
            <person name="Lipzen A."/>
            <person name="Mousain D."/>
            <person name="Ng V."/>
            <person name="Wang R."/>
            <person name="Wang X."/>
            <person name="Dai Y."/>
            <person name="Henrissat B."/>
            <person name="Grigoriev I.V."/>
            <person name="Guerin-Laguette A."/>
            <person name="Yu F."/>
            <person name="Martin F.M."/>
        </authorList>
    </citation>
    <scope>NUCLEOTIDE SEQUENCE</scope>
    <source>
        <strain evidence="3">QP</strain>
    </source>
</reference>
<feature type="coiled-coil region" evidence="1">
    <location>
        <begin position="77"/>
        <end position="104"/>
    </location>
</feature>